<dbReference type="CDD" id="cd02933">
    <property type="entry name" value="OYE_like_FMN"/>
    <property type="match status" value="1"/>
</dbReference>
<dbReference type="SUPFAM" id="SSF51395">
    <property type="entry name" value="FMN-linked oxidoreductases"/>
    <property type="match status" value="1"/>
</dbReference>
<dbReference type="InterPro" id="IPR045247">
    <property type="entry name" value="Oye-like"/>
</dbReference>
<dbReference type="EMBL" id="FZOF01000013">
    <property type="protein sequence ID" value="SNT07696.1"/>
    <property type="molecule type" value="Genomic_DNA"/>
</dbReference>
<evidence type="ECO:0000259" key="4">
    <source>
        <dbReference type="Pfam" id="PF00724"/>
    </source>
</evidence>
<sequence length="362" mass="37781">MTKLFEPVGVGAWTLRNRIVMAPMTRNRATPFGVPTEDMATYYGQRATAGLIITEGTQPSPVGQGYMNTPGLHTPRQRAGWARVAEAVHAGGGLVVGQLMHAGRISHPDNKHGAETVAPSALAAPGAMFTAGGARPHPVPRALGTDELGSVVQEFADAAIAARGAGLDGVELHAANGYLLHQFLSPSTNHRDDAYGGDPEARSRFVVDAVRAVSEAIGPDRVGVRISPGAALHGIQEDDHHETAATYLALVDALSRLGVAYLHTIGDPAGSLLSDLRSRFHGPTVVNTGWEPVTDAEIATDLLGRGLADLVAVGRPYIANPDLVHRWRTGGPLNQPDPATFYGGDAAGFTDYPALGATADAS</sequence>
<gene>
    <name evidence="5" type="ORF">SAMN05216252_113143</name>
</gene>
<dbReference type="FunFam" id="3.20.20.70:FF:000059">
    <property type="entry name" value="N-ethylmaleimide reductase, FMN-linked"/>
    <property type="match status" value="1"/>
</dbReference>
<dbReference type="RefSeq" id="WP_089226091.1">
    <property type="nucleotide sequence ID" value="NZ_FZOF01000013.1"/>
</dbReference>
<dbReference type="PANTHER" id="PTHR22893">
    <property type="entry name" value="NADH OXIDOREDUCTASE-RELATED"/>
    <property type="match status" value="1"/>
</dbReference>
<evidence type="ECO:0000256" key="2">
    <source>
        <dbReference type="ARBA" id="ARBA00005979"/>
    </source>
</evidence>
<proteinExistence type="inferred from homology"/>
<reference evidence="5 6" key="1">
    <citation type="submission" date="2017-06" db="EMBL/GenBank/DDBJ databases">
        <authorList>
            <person name="Kim H.J."/>
            <person name="Triplett B.A."/>
        </authorList>
    </citation>
    <scope>NUCLEOTIDE SEQUENCE [LARGE SCALE GENOMIC DNA]</scope>
    <source>
        <strain evidence="5 6">CGMCC 4.1858</strain>
    </source>
</reference>
<accession>A0A239JNU6</accession>
<dbReference type="GO" id="GO:0005829">
    <property type="term" value="C:cytosol"/>
    <property type="evidence" value="ECO:0007669"/>
    <property type="project" value="TreeGrafter"/>
</dbReference>
<feature type="domain" description="NADH:flavin oxidoreductase/NADH oxidase N-terminal" evidence="4">
    <location>
        <begin position="3"/>
        <end position="332"/>
    </location>
</feature>
<comment type="similarity">
    <text evidence="2">Belongs to the NADH:flavin oxidoreductase/NADH oxidase family.</text>
</comment>
<dbReference type="Proteomes" id="UP000198280">
    <property type="component" value="Unassembled WGS sequence"/>
</dbReference>
<organism evidence="5 6">
    <name type="scientific">Actinacidiphila glaucinigra</name>
    <dbReference type="NCBI Taxonomy" id="235986"/>
    <lineage>
        <taxon>Bacteria</taxon>
        <taxon>Bacillati</taxon>
        <taxon>Actinomycetota</taxon>
        <taxon>Actinomycetes</taxon>
        <taxon>Kitasatosporales</taxon>
        <taxon>Streptomycetaceae</taxon>
        <taxon>Actinacidiphila</taxon>
    </lineage>
</organism>
<dbReference type="Pfam" id="PF00724">
    <property type="entry name" value="Oxidored_FMN"/>
    <property type="match status" value="1"/>
</dbReference>
<dbReference type="InterPro" id="IPR001155">
    <property type="entry name" value="OxRdtase_FMN_N"/>
</dbReference>
<dbReference type="GO" id="GO:0010181">
    <property type="term" value="F:FMN binding"/>
    <property type="evidence" value="ECO:0007669"/>
    <property type="project" value="InterPro"/>
</dbReference>
<evidence type="ECO:0000313" key="6">
    <source>
        <dbReference type="Proteomes" id="UP000198280"/>
    </source>
</evidence>
<evidence type="ECO:0000313" key="5">
    <source>
        <dbReference type="EMBL" id="SNT07696.1"/>
    </source>
</evidence>
<dbReference type="GO" id="GO:0016628">
    <property type="term" value="F:oxidoreductase activity, acting on the CH-CH group of donors, NAD or NADP as acceptor"/>
    <property type="evidence" value="ECO:0007669"/>
    <property type="project" value="UniProtKB-ARBA"/>
</dbReference>
<keyword evidence="3" id="KW-0560">Oxidoreductase</keyword>
<dbReference type="AlphaFoldDB" id="A0A239JNU6"/>
<comment type="cofactor">
    <cofactor evidence="1">
        <name>FMN</name>
        <dbReference type="ChEBI" id="CHEBI:58210"/>
    </cofactor>
</comment>
<evidence type="ECO:0000256" key="1">
    <source>
        <dbReference type="ARBA" id="ARBA00001917"/>
    </source>
</evidence>
<dbReference type="OrthoDB" id="3169239at2"/>
<keyword evidence="6" id="KW-1185">Reference proteome</keyword>
<name>A0A239JNU6_9ACTN</name>
<dbReference type="PANTHER" id="PTHR22893:SF91">
    <property type="entry name" value="NADPH DEHYDROGENASE 2-RELATED"/>
    <property type="match status" value="1"/>
</dbReference>
<protein>
    <submittedName>
        <fullName evidence="5">N-ethylmaleimide reductase</fullName>
    </submittedName>
</protein>
<dbReference type="InterPro" id="IPR013785">
    <property type="entry name" value="Aldolase_TIM"/>
</dbReference>
<evidence type="ECO:0000256" key="3">
    <source>
        <dbReference type="ARBA" id="ARBA00023002"/>
    </source>
</evidence>
<dbReference type="Gene3D" id="3.20.20.70">
    <property type="entry name" value="Aldolase class I"/>
    <property type="match status" value="1"/>
</dbReference>